<dbReference type="PANTHER" id="PTHR11365">
    <property type="entry name" value="5-OXOPROLINASE RELATED"/>
    <property type="match status" value="1"/>
</dbReference>
<sequence>MHIGIDVGGTNTDAVLMDSDVLVDKIKNPTTPDVTSGIISCINTLISSRSDVDQIDAVMLGTTHFVNALLQRRELAPSAALRLCLPATTMLPPLIDWPNDLKNSIGGHTYMARGGHEYDGREISSIDEKELRKIANQMTDEGVRSVSICGVFSPVDGSHEKIAAEIIKSETPDVNITLSSEIGRVGLLERENAAMLNACLVEVASKTVAAIRTAMLSAGLNVPLFFSQNDGTLMQSEFASHYPVFTIASGPTNSMRGAAFLSGVLDAVIVDIGGTSTDGGMLIRGFPREAAVSVDVAGVRTNFRMPDVFSTALGGGSLIKQNPLTIGPESVGFKLASEAMVFGGGQMTATDIAVANGMAEVGDLRLVSNIESSFAEGTINEIQKRVEDVVDQVKISAQPVPVVLVGGGSILVRNSFDGASNVLRPPDAEVANAIGAAISQVGGQVEKVYSLTDMSRDEALDLAKDEATQKAVEAGGDPKSIEIVDIEEIPLTYLPSNALRVKVKAVGNLI</sequence>
<gene>
    <name evidence="3" type="ORF">METZ01_LOCUS55184</name>
</gene>
<dbReference type="InterPro" id="IPR045079">
    <property type="entry name" value="Oxoprolinase-like"/>
</dbReference>
<name>A0A381SE35_9ZZZZ</name>
<evidence type="ECO:0000259" key="2">
    <source>
        <dbReference type="Pfam" id="PF05378"/>
    </source>
</evidence>
<feature type="domain" description="Hydantoinase/oxoprolinase N-terminal" evidence="2">
    <location>
        <begin position="2"/>
        <end position="170"/>
    </location>
</feature>
<dbReference type="InterPro" id="IPR002821">
    <property type="entry name" value="Hydantoinase_A"/>
</dbReference>
<dbReference type="InterPro" id="IPR008040">
    <property type="entry name" value="Hydant_A_N"/>
</dbReference>
<reference evidence="3" key="1">
    <citation type="submission" date="2018-05" db="EMBL/GenBank/DDBJ databases">
        <authorList>
            <person name="Lanie J.A."/>
            <person name="Ng W.-L."/>
            <person name="Kazmierczak K.M."/>
            <person name="Andrzejewski T.M."/>
            <person name="Davidsen T.M."/>
            <person name="Wayne K.J."/>
            <person name="Tettelin H."/>
            <person name="Glass J.I."/>
            <person name="Rusch D."/>
            <person name="Podicherti R."/>
            <person name="Tsui H.-C.T."/>
            <person name="Winkler M.E."/>
        </authorList>
    </citation>
    <scope>NUCLEOTIDE SEQUENCE</scope>
</reference>
<proteinExistence type="predicted"/>
<dbReference type="PANTHER" id="PTHR11365:SF10">
    <property type="entry name" value="HYDANTOINASE_OXOPROLINASE"/>
    <property type="match status" value="1"/>
</dbReference>
<evidence type="ECO:0008006" key="4">
    <source>
        <dbReference type="Google" id="ProtNLM"/>
    </source>
</evidence>
<dbReference type="InterPro" id="IPR043129">
    <property type="entry name" value="ATPase_NBD"/>
</dbReference>
<dbReference type="GO" id="GO:0016787">
    <property type="term" value="F:hydrolase activity"/>
    <property type="evidence" value="ECO:0007669"/>
    <property type="project" value="InterPro"/>
</dbReference>
<accession>A0A381SE35</accession>
<dbReference type="AlphaFoldDB" id="A0A381SE35"/>
<evidence type="ECO:0000259" key="1">
    <source>
        <dbReference type="Pfam" id="PF01968"/>
    </source>
</evidence>
<dbReference type="EMBL" id="UINC01002994">
    <property type="protein sequence ID" value="SVA02330.1"/>
    <property type="molecule type" value="Genomic_DNA"/>
</dbReference>
<organism evidence="3">
    <name type="scientific">marine metagenome</name>
    <dbReference type="NCBI Taxonomy" id="408172"/>
    <lineage>
        <taxon>unclassified sequences</taxon>
        <taxon>metagenomes</taxon>
        <taxon>ecological metagenomes</taxon>
    </lineage>
</organism>
<dbReference type="Pfam" id="PF01968">
    <property type="entry name" value="Hydantoinase_A"/>
    <property type="match status" value="1"/>
</dbReference>
<protein>
    <recommendedName>
        <fullName evidence="4">Hydantoinase/oxoprolinase N-terminal domain-containing protein</fullName>
    </recommendedName>
</protein>
<feature type="domain" description="Hydantoinase A/oxoprolinase" evidence="1">
    <location>
        <begin position="190"/>
        <end position="358"/>
    </location>
</feature>
<dbReference type="SUPFAM" id="SSF53067">
    <property type="entry name" value="Actin-like ATPase domain"/>
    <property type="match status" value="2"/>
</dbReference>
<dbReference type="Pfam" id="PF05378">
    <property type="entry name" value="Hydant_A_N"/>
    <property type="match status" value="1"/>
</dbReference>
<evidence type="ECO:0000313" key="3">
    <source>
        <dbReference type="EMBL" id="SVA02330.1"/>
    </source>
</evidence>